<dbReference type="CDD" id="cd02933">
    <property type="entry name" value="OYE_like_FMN"/>
    <property type="match status" value="1"/>
</dbReference>
<dbReference type="PANTHER" id="PTHR22893">
    <property type="entry name" value="NADH OXIDOREDUCTASE-RELATED"/>
    <property type="match status" value="1"/>
</dbReference>
<dbReference type="InterPro" id="IPR001155">
    <property type="entry name" value="OxRdtase_FMN_N"/>
</dbReference>
<dbReference type="SUPFAM" id="SSF51395">
    <property type="entry name" value="FMN-linked oxidoreductases"/>
    <property type="match status" value="1"/>
</dbReference>
<dbReference type="EMBL" id="FNCN01000009">
    <property type="protein sequence ID" value="SDG91203.1"/>
    <property type="molecule type" value="Genomic_DNA"/>
</dbReference>
<dbReference type="GO" id="GO:0016491">
    <property type="term" value="F:oxidoreductase activity"/>
    <property type="evidence" value="ECO:0007669"/>
    <property type="project" value="InterPro"/>
</dbReference>
<dbReference type="PANTHER" id="PTHR22893:SF91">
    <property type="entry name" value="NADPH DEHYDROGENASE 2-RELATED"/>
    <property type="match status" value="1"/>
</dbReference>
<reference evidence="2 3" key="1">
    <citation type="submission" date="2016-10" db="EMBL/GenBank/DDBJ databases">
        <authorList>
            <person name="de Groot N.N."/>
        </authorList>
    </citation>
    <scope>NUCLEOTIDE SEQUENCE [LARGE SCALE GENOMIC DNA]</scope>
    <source>
        <strain evidence="2 3">CPCC 201354</strain>
    </source>
</reference>
<accession>A0A1G7Y4B6</accession>
<dbReference type="STRING" id="504805.SAMN05421505_10991"/>
<dbReference type="Pfam" id="PF00724">
    <property type="entry name" value="Oxidored_FMN"/>
    <property type="match status" value="1"/>
</dbReference>
<evidence type="ECO:0000259" key="1">
    <source>
        <dbReference type="Pfam" id="PF00724"/>
    </source>
</evidence>
<keyword evidence="3" id="KW-1185">Reference proteome</keyword>
<dbReference type="InterPro" id="IPR045247">
    <property type="entry name" value="Oye-like"/>
</dbReference>
<dbReference type="AlphaFoldDB" id="A0A1G7Y4B6"/>
<dbReference type="Proteomes" id="UP000198923">
    <property type="component" value="Unassembled WGS sequence"/>
</dbReference>
<evidence type="ECO:0000313" key="3">
    <source>
        <dbReference type="Proteomes" id="UP000198923"/>
    </source>
</evidence>
<dbReference type="InterPro" id="IPR013785">
    <property type="entry name" value="Aldolase_TIM"/>
</dbReference>
<feature type="domain" description="NADH:flavin oxidoreductase/NADH oxidase N-terminal" evidence="1">
    <location>
        <begin position="5"/>
        <end position="330"/>
    </location>
</feature>
<gene>
    <name evidence="2" type="ORF">SAMN05421505_10991</name>
</gene>
<sequence>MTSPFTPVKLGEIKLANRLAMAPMTRSRAGVGEIATPMMAEYYRQRASAGLIVSEGIQPSAVAQGYVNTPGLHTREQVESWRQVTEAVHTEGGVIFAQLMHAGRVGHPDVRGGLLPEAPSAVAAPGQSFTASGLKDNPVPNVMSEEDIEGALRDLARAARNAIEAGFDGVELHGANGYLPQQFLCARANLRTDRWGGPSTANRIRFAVEAVRAIAGAVGPERTALRVSPGSTILGIEEDNPEELYLALFAELAGDGLAFMDVAEKVGMRPITERLREAWSGTLVLNPHRDETPLPPHEAVRDALESVGADVVALGAAWLANPDLADRVSTAGPYNAPDRATFYGGDHRGYIDYPHST</sequence>
<name>A0A1G7Y4B6_9ACTN</name>
<dbReference type="RefSeq" id="WP_093170416.1">
    <property type="nucleotide sequence ID" value="NZ_FNCN01000009.1"/>
</dbReference>
<organism evidence="2 3">
    <name type="scientific">Sinosporangium album</name>
    <dbReference type="NCBI Taxonomy" id="504805"/>
    <lineage>
        <taxon>Bacteria</taxon>
        <taxon>Bacillati</taxon>
        <taxon>Actinomycetota</taxon>
        <taxon>Actinomycetes</taxon>
        <taxon>Streptosporangiales</taxon>
        <taxon>Streptosporangiaceae</taxon>
        <taxon>Sinosporangium</taxon>
    </lineage>
</organism>
<dbReference type="GO" id="GO:0010181">
    <property type="term" value="F:FMN binding"/>
    <property type="evidence" value="ECO:0007669"/>
    <property type="project" value="InterPro"/>
</dbReference>
<dbReference type="OrthoDB" id="3169239at2"/>
<dbReference type="Gene3D" id="3.20.20.70">
    <property type="entry name" value="Aldolase class I"/>
    <property type="match status" value="1"/>
</dbReference>
<proteinExistence type="predicted"/>
<protein>
    <submittedName>
        <fullName evidence="2">N-ethylmaleimide reductase</fullName>
    </submittedName>
</protein>
<evidence type="ECO:0000313" key="2">
    <source>
        <dbReference type="EMBL" id="SDG91203.1"/>
    </source>
</evidence>